<feature type="domain" description="Cytochrome c-552/4" evidence="2">
    <location>
        <begin position="165"/>
        <end position="201"/>
    </location>
</feature>
<reference evidence="3 4" key="1">
    <citation type="submission" date="2019-08" db="EMBL/GenBank/DDBJ databases">
        <title>100 year-old enigma solved: identification of Planctomyces bekefii, the type genus and species of the phylum Planctomycetes.</title>
        <authorList>
            <person name="Svetlana D.N."/>
            <person name="Overmann J."/>
        </authorList>
    </citation>
    <scope>NUCLEOTIDE SEQUENCE [LARGE SCALE GENOMIC DNA]</scope>
    <source>
        <strain evidence="3">Phe10_nw2017</strain>
    </source>
</reference>
<protein>
    <recommendedName>
        <fullName evidence="2">Cytochrome c-552/4 domain-containing protein</fullName>
    </recommendedName>
</protein>
<evidence type="ECO:0000313" key="3">
    <source>
        <dbReference type="EMBL" id="TWW12168.1"/>
    </source>
</evidence>
<evidence type="ECO:0000256" key="1">
    <source>
        <dbReference type="ARBA" id="ARBA00022729"/>
    </source>
</evidence>
<reference evidence="3 4" key="2">
    <citation type="submission" date="2019-08" db="EMBL/GenBank/DDBJ databases">
        <authorList>
            <person name="Henke P."/>
        </authorList>
    </citation>
    <scope>NUCLEOTIDE SEQUENCE [LARGE SCALE GENOMIC DNA]</scope>
    <source>
        <strain evidence="3">Phe10_nw2017</strain>
    </source>
</reference>
<dbReference type="InterPro" id="IPR011990">
    <property type="entry name" value="TPR-like_helical_dom_sf"/>
</dbReference>
<dbReference type="Proteomes" id="UP000321083">
    <property type="component" value="Unassembled WGS sequence"/>
</dbReference>
<dbReference type="PANTHER" id="PTHR35038">
    <property type="entry name" value="DISSIMILATORY SULFITE REDUCTASE SIRA"/>
    <property type="match status" value="1"/>
</dbReference>
<name>A0A5C6MBD7_9PLAN</name>
<keyword evidence="1" id="KW-0732">Signal</keyword>
<keyword evidence="4" id="KW-1185">Reference proteome</keyword>
<proteinExistence type="predicted"/>
<dbReference type="AlphaFoldDB" id="A0A5C6MBD7"/>
<dbReference type="EMBL" id="SRHE01000035">
    <property type="protein sequence ID" value="TWW12168.1"/>
    <property type="molecule type" value="Genomic_DNA"/>
</dbReference>
<evidence type="ECO:0000313" key="4">
    <source>
        <dbReference type="Proteomes" id="UP000321083"/>
    </source>
</evidence>
<evidence type="ECO:0000259" key="2">
    <source>
        <dbReference type="Pfam" id="PF13435"/>
    </source>
</evidence>
<comment type="caution">
    <text evidence="3">The sequence shown here is derived from an EMBL/GenBank/DDBJ whole genome shotgun (WGS) entry which is preliminary data.</text>
</comment>
<dbReference type="InterPro" id="IPR036280">
    <property type="entry name" value="Multihaem_cyt_sf"/>
</dbReference>
<dbReference type="Gene3D" id="1.25.40.10">
    <property type="entry name" value="Tetratricopeptide repeat domain"/>
    <property type="match status" value="1"/>
</dbReference>
<sequence>MLMLKMTVRPPASVREDSAAKTARPATAAVSWAGTETCLECHRDQHQSWLMTAHSRAMSPAMSGPEPADGDYQHAVSGRWYQSRQRDGVLWHSEAALTAAGQPEGPALDVPLKYLVGSGRHSRTYLAELDGFLTESPLTWYASSGLWSMSPGYDHADQQGFERPVDAGCLICHSGRIESPGGAFHRLKIGEMAIGCERCHGAGEGHVQYQRSVRLTDKRAAGTTDSIVNPSKLSRDLQDAICAQCHLRGDATVLSRGRTAADCIPGRPLTDVRIDWFLSTGDGGMRVTGHSDQMSASQCWKQSGTLTCTTCHAGHPGVSESGVSAEASTAGYYREVCLKCHTVEACRETAESRRATVPEDNCIKCHMPQVSTDIPHIAFTHHRIGVHHAERPLASDLGLAKLVPFGDVSEVSIAELQRSHALACAEFASRAPTPELAAEFRERAVRELSAVVRLSGTDGDSAAALARLLWENGDLSGVERLANAALQDGELSVGGRVNALFLLGDSLLQQRRFREAVIPLRQLTVLRRMSEDWLILGLSEFQSGDQEAGLESVRKAAAIQPFRRDISETLKKLTAAAGVP</sequence>
<dbReference type="InterPro" id="IPR023155">
    <property type="entry name" value="Cyt_c-552/4"/>
</dbReference>
<dbReference type="Gene3D" id="1.10.1130.10">
    <property type="entry name" value="Flavocytochrome C3, Chain A"/>
    <property type="match status" value="1"/>
</dbReference>
<dbReference type="PANTHER" id="PTHR35038:SF8">
    <property type="entry name" value="C-TYPE POLYHEME CYTOCHROME OMCC"/>
    <property type="match status" value="1"/>
</dbReference>
<dbReference type="Pfam" id="PF13435">
    <property type="entry name" value="Cytochrome_C554"/>
    <property type="match status" value="1"/>
</dbReference>
<dbReference type="InterPro" id="IPR051829">
    <property type="entry name" value="Multiheme_Cytochr_ET"/>
</dbReference>
<dbReference type="SUPFAM" id="SSF48452">
    <property type="entry name" value="TPR-like"/>
    <property type="match status" value="1"/>
</dbReference>
<organism evidence="3 4">
    <name type="scientific">Planctomyces bekefii</name>
    <dbReference type="NCBI Taxonomy" id="1653850"/>
    <lineage>
        <taxon>Bacteria</taxon>
        <taxon>Pseudomonadati</taxon>
        <taxon>Planctomycetota</taxon>
        <taxon>Planctomycetia</taxon>
        <taxon>Planctomycetales</taxon>
        <taxon>Planctomycetaceae</taxon>
        <taxon>Planctomyces</taxon>
    </lineage>
</organism>
<gene>
    <name evidence="3" type="ORF">E3A20_03390</name>
</gene>
<dbReference type="SUPFAM" id="SSF48695">
    <property type="entry name" value="Multiheme cytochromes"/>
    <property type="match status" value="1"/>
</dbReference>
<accession>A0A5C6MBD7</accession>